<comment type="caution">
    <text evidence="1">The sequence shown here is derived from an EMBL/GenBank/DDBJ whole genome shotgun (WGS) entry which is preliminary data.</text>
</comment>
<accession>A0A164MTG2</accession>
<name>A0A164MTG2_9CRUS</name>
<reference evidence="1 2" key="1">
    <citation type="submission" date="2016-03" db="EMBL/GenBank/DDBJ databases">
        <title>EvidentialGene: Evidence-directed Construction of Genes on Genomes.</title>
        <authorList>
            <person name="Gilbert D.G."/>
            <person name="Choi J.-H."/>
            <person name="Mockaitis K."/>
            <person name="Colbourne J."/>
            <person name="Pfrender M."/>
        </authorList>
    </citation>
    <scope>NUCLEOTIDE SEQUENCE [LARGE SCALE GENOMIC DNA]</scope>
    <source>
        <strain evidence="1 2">Xinb3</strain>
        <tissue evidence="1">Complete organism</tissue>
    </source>
</reference>
<dbReference type="EMBL" id="LRGB01002957">
    <property type="protein sequence ID" value="KZS05343.1"/>
    <property type="molecule type" value="Genomic_DNA"/>
</dbReference>
<gene>
    <name evidence="1" type="ORF">APZ42_031497</name>
</gene>
<dbReference type="AlphaFoldDB" id="A0A164MTG2"/>
<dbReference type="Proteomes" id="UP000076858">
    <property type="component" value="Unassembled WGS sequence"/>
</dbReference>
<evidence type="ECO:0000313" key="1">
    <source>
        <dbReference type="EMBL" id="KZS05343.1"/>
    </source>
</evidence>
<sequence length="70" mass="7828">MSNRMGTVFAPFVLGEEELLSIIKQRRSTDWINSIKLACTARMFHLGPQSKMAAIENGEDDQEASDVDLN</sequence>
<proteinExistence type="predicted"/>
<organism evidence="1 2">
    <name type="scientific">Daphnia magna</name>
    <dbReference type="NCBI Taxonomy" id="35525"/>
    <lineage>
        <taxon>Eukaryota</taxon>
        <taxon>Metazoa</taxon>
        <taxon>Ecdysozoa</taxon>
        <taxon>Arthropoda</taxon>
        <taxon>Crustacea</taxon>
        <taxon>Branchiopoda</taxon>
        <taxon>Diplostraca</taxon>
        <taxon>Cladocera</taxon>
        <taxon>Anomopoda</taxon>
        <taxon>Daphniidae</taxon>
        <taxon>Daphnia</taxon>
    </lineage>
</organism>
<protein>
    <submittedName>
        <fullName evidence="1">Uncharacterized protein</fullName>
    </submittedName>
</protein>
<evidence type="ECO:0000313" key="2">
    <source>
        <dbReference type="Proteomes" id="UP000076858"/>
    </source>
</evidence>
<keyword evidence="2" id="KW-1185">Reference proteome</keyword>